<name>A0ABY7BCG4_9PSEU</name>
<sequence>MPDLIATILAKAGMMLLEAVIVRVVQEIFVAATKPRPAASGVAFA</sequence>
<proteinExistence type="predicted"/>
<protein>
    <submittedName>
        <fullName evidence="1">Uncharacterized protein</fullName>
    </submittedName>
</protein>
<evidence type="ECO:0000313" key="1">
    <source>
        <dbReference type="EMBL" id="WAL68318.1"/>
    </source>
</evidence>
<accession>A0ABY7BCG4</accession>
<gene>
    <name evidence="1" type="ORF">ORV05_11300</name>
</gene>
<reference evidence="1" key="1">
    <citation type="submission" date="2022-11" db="EMBL/GenBank/DDBJ databases">
        <authorList>
            <person name="Mo P."/>
        </authorList>
    </citation>
    <scope>NUCLEOTIDE SEQUENCE</scope>
    <source>
        <strain evidence="1">HUAS 11-8</strain>
    </source>
</reference>
<organism evidence="1 2">
    <name type="scientific">Amycolatopsis cynarae</name>
    <dbReference type="NCBI Taxonomy" id="2995223"/>
    <lineage>
        <taxon>Bacteria</taxon>
        <taxon>Bacillati</taxon>
        <taxon>Actinomycetota</taxon>
        <taxon>Actinomycetes</taxon>
        <taxon>Pseudonocardiales</taxon>
        <taxon>Pseudonocardiaceae</taxon>
        <taxon>Amycolatopsis</taxon>
    </lineage>
</organism>
<keyword evidence="2" id="KW-1185">Reference proteome</keyword>
<dbReference type="RefSeq" id="WP_268758411.1">
    <property type="nucleotide sequence ID" value="NZ_CP113836.1"/>
</dbReference>
<evidence type="ECO:0000313" key="2">
    <source>
        <dbReference type="Proteomes" id="UP001163203"/>
    </source>
</evidence>
<dbReference type="EMBL" id="CP113836">
    <property type="protein sequence ID" value="WAL68318.1"/>
    <property type="molecule type" value="Genomic_DNA"/>
</dbReference>
<dbReference type="Proteomes" id="UP001163203">
    <property type="component" value="Chromosome"/>
</dbReference>